<keyword evidence="2" id="KW-1133">Transmembrane helix</keyword>
<keyword evidence="4" id="KW-1185">Reference proteome</keyword>
<reference evidence="3 4" key="1">
    <citation type="submission" date="2021-04" db="EMBL/GenBank/DDBJ databases">
        <authorList>
            <person name="Bliznina A."/>
        </authorList>
    </citation>
    <scope>NUCLEOTIDE SEQUENCE [LARGE SCALE GENOMIC DNA]</scope>
</reference>
<evidence type="ECO:0000256" key="2">
    <source>
        <dbReference type="SAM" id="Phobius"/>
    </source>
</evidence>
<keyword evidence="2" id="KW-0812">Transmembrane</keyword>
<proteinExistence type="predicted"/>
<feature type="region of interest" description="Disordered" evidence="1">
    <location>
        <begin position="280"/>
        <end position="304"/>
    </location>
</feature>
<evidence type="ECO:0000313" key="4">
    <source>
        <dbReference type="Proteomes" id="UP001158576"/>
    </source>
</evidence>
<feature type="compositionally biased region" description="Polar residues" evidence="1">
    <location>
        <begin position="233"/>
        <end position="248"/>
    </location>
</feature>
<feature type="region of interest" description="Disordered" evidence="1">
    <location>
        <begin position="233"/>
        <end position="261"/>
    </location>
</feature>
<name>A0ABN7SLB2_OIKDI</name>
<feature type="transmembrane region" description="Helical" evidence="2">
    <location>
        <begin position="122"/>
        <end position="146"/>
    </location>
</feature>
<feature type="transmembrane region" description="Helical" evidence="2">
    <location>
        <begin position="182"/>
        <end position="201"/>
    </location>
</feature>
<dbReference type="EMBL" id="OU015569">
    <property type="protein sequence ID" value="CAG5100115.1"/>
    <property type="molecule type" value="Genomic_DNA"/>
</dbReference>
<keyword evidence="2" id="KW-0472">Membrane</keyword>
<evidence type="ECO:0000256" key="1">
    <source>
        <dbReference type="SAM" id="MobiDB-lite"/>
    </source>
</evidence>
<feature type="transmembrane region" description="Helical" evidence="2">
    <location>
        <begin position="86"/>
        <end position="110"/>
    </location>
</feature>
<organism evidence="3 4">
    <name type="scientific">Oikopleura dioica</name>
    <name type="common">Tunicate</name>
    <dbReference type="NCBI Taxonomy" id="34765"/>
    <lineage>
        <taxon>Eukaryota</taxon>
        <taxon>Metazoa</taxon>
        <taxon>Chordata</taxon>
        <taxon>Tunicata</taxon>
        <taxon>Appendicularia</taxon>
        <taxon>Copelata</taxon>
        <taxon>Oikopleuridae</taxon>
        <taxon>Oikopleura</taxon>
    </lineage>
</organism>
<gene>
    <name evidence="3" type="ORF">OKIOD_LOCUS8408</name>
</gene>
<feature type="transmembrane region" description="Helical" evidence="2">
    <location>
        <begin position="12"/>
        <end position="36"/>
    </location>
</feature>
<sequence length="304" mass="33010">MATIYEISHKRLVCFLTLMVIVFVDIWVSFGATWVIGIQGEQRMQNNQKVESLWSHCDLQPNYKSEQCDTLFSSIGGPSVDGGKYLAWRAMTVISVLTFAASAACTLLSLDCVLMTDSKQWAALAAGSFSLFSGLLLAVTAIWYSVDMTTRNIGFNGFNGGGRSALSTRVDIYNQRPGPGLIFAYIMSLAAGVIGACLIIYSNDEDCYEPDVGNAVSGLTMVPGIAAPGAYQKAQTRQRGSYESTRGISQARRPSMPMSMISGFPRQTALRKQSEAQFLSESMHGSKHSIDGIDRTPGGQLDYI</sequence>
<dbReference type="Gene3D" id="1.20.140.150">
    <property type="match status" value="1"/>
</dbReference>
<evidence type="ECO:0000313" key="3">
    <source>
        <dbReference type="EMBL" id="CAG5100115.1"/>
    </source>
</evidence>
<accession>A0ABN7SLB2</accession>
<protein>
    <submittedName>
        <fullName evidence="3">Oidioi.mRNA.OKI2018_I69.XSR.g16850.t1.cds</fullName>
    </submittedName>
</protein>
<dbReference type="Proteomes" id="UP001158576">
    <property type="component" value="Chromosome XSR"/>
</dbReference>